<name>A0AAI9I3W8_PROST</name>
<reference evidence="4 5" key="1">
    <citation type="submission" date="2021-04" db="EMBL/GenBank/DDBJ databases">
        <title>Determining the burden of carbapenem-resistant Enterobacterales from a tertiary public heath setting in Bangladesh: a clinical, epidemiological, and molecular study.</title>
        <authorList>
            <person name="Farzana R."/>
            <person name="Walsh T.R."/>
        </authorList>
    </citation>
    <scope>NUCLEOTIDE SEQUENCE [LARGE SCALE GENOMIC DNA]</scope>
    <source>
        <strain evidence="4">Dmpro_s316</strain>
        <strain evidence="5">dmpro_s316</strain>
    </source>
</reference>
<dbReference type="RefSeq" id="WP_154621997.1">
    <property type="nucleotide sequence ID" value="NZ_CP095443.1"/>
</dbReference>
<dbReference type="Gene3D" id="3.40.50.720">
    <property type="entry name" value="NAD(P)-binding Rossmann-like Domain"/>
    <property type="match status" value="1"/>
</dbReference>
<dbReference type="GO" id="GO:0016491">
    <property type="term" value="F:oxidoreductase activity"/>
    <property type="evidence" value="ECO:0007669"/>
    <property type="project" value="UniProtKB-KW"/>
</dbReference>
<dbReference type="NCBIfam" id="NF005681">
    <property type="entry name" value="PRK07478.1"/>
    <property type="match status" value="1"/>
</dbReference>
<proteinExistence type="inferred from homology"/>
<dbReference type="InterPro" id="IPR051122">
    <property type="entry name" value="SDR_DHRS6-like"/>
</dbReference>
<dbReference type="SUPFAM" id="SSF51735">
    <property type="entry name" value="NAD(P)-binding Rossmann-fold domains"/>
    <property type="match status" value="1"/>
</dbReference>
<evidence type="ECO:0000313" key="3">
    <source>
        <dbReference type="EMBL" id="EMP9434869.1"/>
    </source>
</evidence>
<comment type="similarity">
    <text evidence="1">Belongs to the short-chain dehydrogenases/reductases (SDR) family.</text>
</comment>
<dbReference type="PRINTS" id="PR00081">
    <property type="entry name" value="GDHRDH"/>
</dbReference>
<evidence type="ECO:0000256" key="1">
    <source>
        <dbReference type="ARBA" id="ARBA00006484"/>
    </source>
</evidence>
<dbReference type="InterPro" id="IPR036291">
    <property type="entry name" value="NAD(P)-bd_dom_sf"/>
</dbReference>
<dbReference type="InterPro" id="IPR002347">
    <property type="entry name" value="SDR_fam"/>
</dbReference>
<accession>A0AAI9I3W8</accession>
<evidence type="ECO:0000313" key="4">
    <source>
        <dbReference type="EMBL" id="MER5078429.1"/>
    </source>
</evidence>
<dbReference type="AlphaFoldDB" id="A0AAI9I3W8"/>
<reference evidence="3" key="2">
    <citation type="submission" date="2024-02" db="EMBL/GenBank/DDBJ databases">
        <authorList>
            <consortium name="Clinical and Environmental Microbiology Branch: Whole genome sequencing antimicrobial resistance pathogens in the healthcare setting"/>
        </authorList>
    </citation>
    <scope>NUCLEOTIDE SEQUENCE</scope>
    <source>
        <strain evidence="3">2020GO-00142</strain>
    </source>
</reference>
<dbReference type="EMBL" id="JAGSRH010000028">
    <property type="protein sequence ID" value="MER5078429.1"/>
    <property type="molecule type" value="Genomic_DNA"/>
</dbReference>
<keyword evidence="2" id="KW-0560">Oxidoreductase</keyword>
<dbReference type="CDD" id="cd05233">
    <property type="entry name" value="SDR_c"/>
    <property type="match status" value="1"/>
</dbReference>
<evidence type="ECO:0000313" key="5">
    <source>
        <dbReference type="Proteomes" id="UP001495779"/>
    </source>
</evidence>
<evidence type="ECO:0000256" key="2">
    <source>
        <dbReference type="ARBA" id="ARBA00023002"/>
    </source>
</evidence>
<comment type="caution">
    <text evidence="3">The sequence shown here is derived from an EMBL/GenBank/DDBJ whole genome shotgun (WGS) entry which is preliminary data.</text>
</comment>
<organism evidence="3">
    <name type="scientific">Providencia stuartii</name>
    <dbReference type="NCBI Taxonomy" id="588"/>
    <lineage>
        <taxon>Bacteria</taxon>
        <taxon>Pseudomonadati</taxon>
        <taxon>Pseudomonadota</taxon>
        <taxon>Gammaproteobacteria</taxon>
        <taxon>Enterobacterales</taxon>
        <taxon>Morganellaceae</taxon>
        <taxon>Providencia</taxon>
    </lineage>
</organism>
<dbReference type="PANTHER" id="PTHR43477">
    <property type="entry name" value="DIHYDROANTICAPSIN 7-DEHYDROGENASE"/>
    <property type="match status" value="1"/>
</dbReference>
<dbReference type="EMBL" id="AAZDVE040000054">
    <property type="protein sequence ID" value="EMP9434869.1"/>
    <property type="molecule type" value="Genomic_DNA"/>
</dbReference>
<dbReference type="PANTHER" id="PTHR43477:SF1">
    <property type="entry name" value="DIHYDROANTICAPSIN 7-DEHYDROGENASE"/>
    <property type="match status" value="1"/>
</dbReference>
<dbReference type="FunFam" id="3.40.50.720:FF:000084">
    <property type="entry name" value="Short-chain dehydrogenase reductase"/>
    <property type="match status" value="1"/>
</dbReference>
<dbReference type="PRINTS" id="PR00080">
    <property type="entry name" value="SDRFAMILY"/>
</dbReference>
<sequence length="248" mass="26026">MLLKGKTAIITGASSGIGRSIAIMFAQNGASVCLTGRREEELQRVVSEIRSAGGTAIYYVGDVCLEKTHKGISDLISQEFGQLDIAVNNAGMVGPIKPVAEFDLNEWNQVQNTNSTAAFLGVKHQIPLMVKSGGGSIIFTSSFVGSRVGLPGMSSYGTAKASLLALAKGIAADYSDKKIRANVILPGGVNTDMAGDQQQREWAANLHAMKRLAEPEEIASSALFLASSMSSFMTGTSLYVDGGVSVCK</sequence>
<dbReference type="Proteomes" id="UP001495779">
    <property type="component" value="Unassembled WGS sequence"/>
</dbReference>
<protein>
    <submittedName>
        <fullName evidence="3">SDR family oxidoreductase</fullName>
    </submittedName>
</protein>
<dbReference type="Pfam" id="PF13561">
    <property type="entry name" value="adh_short_C2"/>
    <property type="match status" value="1"/>
</dbReference>
<gene>
    <name evidence="3" type="ORF">JRA39_004000</name>
    <name evidence="4" type="ORF">KDV35_16420</name>
</gene>